<dbReference type="PANTHER" id="PTHR37311">
    <property type="entry name" value="2-PHOSPHOSULFOLACTATE PHOSPHATASE-RELATED"/>
    <property type="match status" value="1"/>
</dbReference>
<dbReference type="Gene3D" id="3.90.1560.10">
    <property type="entry name" value="ComB-like"/>
    <property type="match status" value="1"/>
</dbReference>
<comment type="caution">
    <text evidence="9">The sequence shown here is derived from an EMBL/GenBank/DDBJ whole genome shotgun (WGS) entry which is preliminary data.</text>
</comment>
<dbReference type="RefSeq" id="WP_379274629.1">
    <property type="nucleotide sequence ID" value="NZ_JBHUGT010000029.1"/>
</dbReference>
<comment type="catalytic activity">
    <reaction evidence="7 8">
        <text>(2R)-O-phospho-3-sulfolactate + H2O = (2R)-3-sulfolactate + phosphate</text>
        <dbReference type="Rhea" id="RHEA:23416"/>
        <dbReference type="ChEBI" id="CHEBI:15377"/>
        <dbReference type="ChEBI" id="CHEBI:15597"/>
        <dbReference type="ChEBI" id="CHEBI:43474"/>
        <dbReference type="ChEBI" id="CHEBI:58738"/>
        <dbReference type="EC" id="3.1.3.71"/>
    </reaction>
</comment>
<dbReference type="EC" id="3.1.3.71" evidence="3 8"/>
<evidence type="ECO:0000256" key="1">
    <source>
        <dbReference type="ARBA" id="ARBA00001946"/>
    </source>
</evidence>
<comment type="similarity">
    <text evidence="2 8">Belongs to the ComB family.</text>
</comment>
<sequence length="240" mass="25218">MQVQVYSSVNEVSSVQFANKTVVVIDVLRATSTIISALAAGASCITPVGTVVEAKAAHRPGDLLGGERFGRKITGFDLGNSPDEYCEDIVKNRRIIFTTTNGTRALHKAMRADCVLAAALLNASACAKAAAGQRKDIVLLCAGAHDQFAVEDGLCAGLLIKLIQSFSPAPIETDDLGAAMLGFYRDGASNVREVIASGVTGRKLLKMGLKKDLEACCQIDKLNAVPKLHGDCLTLEPASS</sequence>
<dbReference type="Proteomes" id="UP001597493">
    <property type="component" value="Unassembled WGS sequence"/>
</dbReference>
<gene>
    <name evidence="8" type="primary">comB</name>
    <name evidence="9" type="ORF">ACFSW5_15120</name>
</gene>
<keyword evidence="5 8" id="KW-0378">Hydrolase</keyword>
<name>A0ABW5R154_9BACL</name>
<organism evidence="9 10">
    <name type="scientific">Paenibacillus thailandensis</name>
    <dbReference type="NCBI Taxonomy" id="393250"/>
    <lineage>
        <taxon>Bacteria</taxon>
        <taxon>Bacillati</taxon>
        <taxon>Bacillota</taxon>
        <taxon>Bacilli</taxon>
        <taxon>Bacillales</taxon>
        <taxon>Paenibacillaceae</taxon>
        <taxon>Paenibacillus</taxon>
    </lineage>
</organism>
<protein>
    <recommendedName>
        <fullName evidence="4 8">Probable 2-phosphosulfolactate phosphatase</fullName>
        <ecNumber evidence="3 8">3.1.3.71</ecNumber>
    </recommendedName>
</protein>
<accession>A0ABW5R154</accession>
<keyword evidence="6 8" id="KW-0460">Magnesium</keyword>
<evidence type="ECO:0000256" key="3">
    <source>
        <dbReference type="ARBA" id="ARBA00012953"/>
    </source>
</evidence>
<evidence type="ECO:0000256" key="4">
    <source>
        <dbReference type="ARBA" id="ARBA00021948"/>
    </source>
</evidence>
<dbReference type="EMBL" id="JBHUMY010000016">
    <property type="protein sequence ID" value="MFD2661583.1"/>
    <property type="molecule type" value="Genomic_DNA"/>
</dbReference>
<evidence type="ECO:0000256" key="6">
    <source>
        <dbReference type="ARBA" id="ARBA00022842"/>
    </source>
</evidence>
<dbReference type="InterPro" id="IPR036702">
    <property type="entry name" value="ComB-like_sf"/>
</dbReference>
<evidence type="ECO:0000313" key="10">
    <source>
        <dbReference type="Proteomes" id="UP001597493"/>
    </source>
</evidence>
<dbReference type="InterPro" id="IPR005238">
    <property type="entry name" value="ComB-like"/>
</dbReference>
<proteinExistence type="inferred from homology"/>
<keyword evidence="10" id="KW-1185">Reference proteome</keyword>
<dbReference type="HAMAP" id="MF_00490">
    <property type="entry name" value="ComB"/>
    <property type="match status" value="1"/>
</dbReference>
<dbReference type="SUPFAM" id="SSF142823">
    <property type="entry name" value="ComB-like"/>
    <property type="match status" value="1"/>
</dbReference>
<evidence type="ECO:0000256" key="2">
    <source>
        <dbReference type="ARBA" id="ARBA00009997"/>
    </source>
</evidence>
<evidence type="ECO:0000313" key="9">
    <source>
        <dbReference type="EMBL" id="MFD2661583.1"/>
    </source>
</evidence>
<evidence type="ECO:0000256" key="5">
    <source>
        <dbReference type="ARBA" id="ARBA00022801"/>
    </source>
</evidence>
<evidence type="ECO:0000256" key="7">
    <source>
        <dbReference type="ARBA" id="ARBA00033711"/>
    </source>
</evidence>
<evidence type="ECO:0000256" key="8">
    <source>
        <dbReference type="HAMAP-Rule" id="MF_00490"/>
    </source>
</evidence>
<reference evidence="10" key="1">
    <citation type="journal article" date="2019" name="Int. J. Syst. Evol. Microbiol.">
        <title>The Global Catalogue of Microorganisms (GCM) 10K type strain sequencing project: providing services to taxonomists for standard genome sequencing and annotation.</title>
        <authorList>
            <consortium name="The Broad Institute Genomics Platform"/>
            <consortium name="The Broad Institute Genome Sequencing Center for Infectious Disease"/>
            <person name="Wu L."/>
            <person name="Ma J."/>
        </authorList>
    </citation>
    <scope>NUCLEOTIDE SEQUENCE [LARGE SCALE GENOMIC DNA]</scope>
    <source>
        <strain evidence="10">TISTR 1827</strain>
    </source>
</reference>
<comment type="cofactor">
    <cofactor evidence="1 8">
        <name>Mg(2+)</name>
        <dbReference type="ChEBI" id="CHEBI:18420"/>
    </cofactor>
</comment>
<dbReference type="Pfam" id="PF04029">
    <property type="entry name" value="2-ph_phosp"/>
    <property type="match status" value="1"/>
</dbReference>
<dbReference type="PANTHER" id="PTHR37311:SF1">
    <property type="entry name" value="2-PHOSPHOSULFOLACTATE PHOSPHATASE-RELATED"/>
    <property type="match status" value="1"/>
</dbReference>